<dbReference type="Gene3D" id="1.50.10.130">
    <property type="entry name" value="Terpene synthase, N-terminal domain"/>
    <property type="match status" value="1"/>
</dbReference>
<dbReference type="AlphaFoldDB" id="A0A5K1CDI8"/>
<protein>
    <submittedName>
        <fullName evidence="1">Uncharacterized protein</fullName>
    </submittedName>
</protein>
<organism evidence="1">
    <name type="scientific">Nymphaea colorata</name>
    <name type="common">pocket water lily</name>
    <dbReference type="NCBI Taxonomy" id="210225"/>
    <lineage>
        <taxon>Eukaryota</taxon>
        <taxon>Viridiplantae</taxon>
        <taxon>Streptophyta</taxon>
        <taxon>Embryophyta</taxon>
        <taxon>Tracheophyta</taxon>
        <taxon>Spermatophyta</taxon>
        <taxon>Magnoliopsida</taxon>
        <taxon>Nymphaeales</taxon>
        <taxon>Nymphaeaceae</taxon>
        <taxon>Nymphaea</taxon>
    </lineage>
</organism>
<dbReference type="InterPro" id="IPR036965">
    <property type="entry name" value="Terpene_synth_N_sf"/>
</dbReference>
<sequence>MLEEASAFSSEHLRARISRMDQRMSPQVQHALQVPLHRRVRRVKAREYIETFKRTDHRSQVQHEFDRLDFNMVQTIHQRKLKDRVQFIISLLPK</sequence>
<dbReference type="SUPFAM" id="SSF48239">
    <property type="entry name" value="Terpenoid cyclases/Protein prenyltransferases"/>
    <property type="match status" value="1"/>
</dbReference>
<proteinExistence type="predicted"/>
<accession>A0A5K1CDI8</accession>
<dbReference type="GO" id="GO:0010333">
    <property type="term" value="F:terpene synthase activity"/>
    <property type="evidence" value="ECO:0007669"/>
    <property type="project" value="InterPro"/>
</dbReference>
<dbReference type="PANTHER" id="PTHR31225">
    <property type="entry name" value="OS04G0344100 PROTEIN-RELATED"/>
    <property type="match status" value="1"/>
</dbReference>
<dbReference type="InterPro" id="IPR008930">
    <property type="entry name" value="Terpenoid_cyclase/PrenylTrfase"/>
</dbReference>
<dbReference type="EMBL" id="LR721782">
    <property type="protein sequence ID" value="VVW24457.1"/>
    <property type="molecule type" value="Genomic_DNA"/>
</dbReference>
<dbReference type="InterPro" id="IPR050148">
    <property type="entry name" value="Terpene_synthase-like"/>
</dbReference>
<reference evidence="1" key="1">
    <citation type="submission" date="2019-09" db="EMBL/GenBank/DDBJ databases">
        <authorList>
            <person name="Zhang L."/>
        </authorList>
    </citation>
    <scope>NUCLEOTIDE SEQUENCE</scope>
</reference>
<dbReference type="Gramene" id="NC4G0151070.1">
    <property type="protein sequence ID" value="NC4G0151070.1:cds"/>
    <property type="gene ID" value="NC4G0151070"/>
</dbReference>
<name>A0A5K1CDI8_9MAGN</name>
<dbReference type="GO" id="GO:0016114">
    <property type="term" value="P:terpenoid biosynthetic process"/>
    <property type="evidence" value="ECO:0007669"/>
    <property type="project" value="InterPro"/>
</dbReference>
<evidence type="ECO:0000313" key="1">
    <source>
        <dbReference type="EMBL" id="VVW24457.1"/>
    </source>
</evidence>
<gene>
    <name evidence="1" type="ORF">NYM_LOCUS17878</name>
</gene>